<keyword evidence="4" id="KW-1003">Cell membrane</keyword>
<dbReference type="Proteomes" id="UP000191988">
    <property type="component" value="Unassembled WGS sequence"/>
</dbReference>
<dbReference type="InterPro" id="IPR003661">
    <property type="entry name" value="HisK_dim/P_dom"/>
</dbReference>
<dbReference type="SUPFAM" id="SSF47384">
    <property type="entry name" value="Homodimeric domain of signal transducing histidine kinase"/>
    <property type="match status" value="1"/>
</dbReference>
<dbReference type="AlphaFoldDB" id="A0A1S7PWW4"/>
<dbReference type="InterPro" id="IPR003594">
    <property type="entry name" value="HATPase_dom"/>
</dbReference>
<dbReference type="PRINTS" id="PR00344">
    <property type="entry name" value="BCTRLSENSOR"/>
</dbReference>
<keyword evidence="9" id="KW-0067">ATP-binding</keyword>
<evidence type="ECO:0000256" key="1">
    <source>
        <dbReference type="ARBA" id="ARBA00000085"/>
    </source>
</evidence>
<dbReference type="PANTHER" id="PTHR43711">
    <property type="entry name" value="TWO-COMPONENT HISTIDINE KINASE"/>
    <property type="match status" value="1"/>
</dbReference>
<dbReference type="InterPro" id="IPR005467">
    <property type="entry name" value="His_kinase_dom"/>
</dbReference>
<keyword evidence="8 14" id="KW-0418">Kinase</keyword>
<dbReference type="CDD" id="cd00082">
    <property type="entry name" value="HisKA"/>
    <property type="match status" value="1"/>
</dbReference>
<evidence type="ECO:0000256" key="10">
    <source>
        <dbReference type="ARBA" id="ARBA00023012"/>
    </source>
</evidence>
<evidence type="ECO:0000256" key="4">
    <source>
        <dbReference type="ARBA" id="ARBA00022475"/>
    </source>
</evidence>
<evidence type="ECO:0000313" key="14">
    <source>
        <dbReference type="EMBL" id="CUX27342.1"/>
    </source>
</evidence>
<evidence type="ECO:0000256" key="7">
    <source>
        <dbReference type="ARBA" id="ARBA00022741"/>
    </source>
</evidence>
<evidence type="ECO:0000256" key="12">
    <source>
        <dbReference type="SAM" id="Phobius"/>
    </source>
</evidence>
<evidence type="ECO:0000256" key="11">
    <source>
        <dbReference type="ARBA" id="ARBA00023136"/>
    </source>
</evidence>
<evidence type="ECO:0000256" key="3">
    <source>
        <dbReference type="ARBA" id="ARBA00012438"/>
    </source>
</evidence>
<dbReference type="Gene3D" id="1.10.287.130">
    <property type="match status" value="1"/>
</dbReference>
<evidence type="ECO:0000256" key="8">
    <source>
        <dbReference type="ARBA" id="ARBA00022777"/>
    </source>
</evidence>
<dbReference type="Pfam" id="PF00512">
    <property type="entry name" value="HisKA"/>
    <property type="match status" value="1"/>
</dbReference>
<evidence type="ECO:0000313" key="15">
    <source>
        <dbReference type="Proteomes" id="UP000191988"/>
    </source>
</evidence>
<organism evidence="14 15">
    <name type="scientific">Agrobacterium tomkonis CFBP 6623</name>
    <dbReference type="NCBI Taxonomy" id="1183432"/>
    <lineage>
        <taxon>Bacteria</taxon>
        <taxon>Pseudomonadati</taxon>
        <taxon>Pseudomonadota</taxon>
        <taxon>Alphaproteobacteria</taxon>
        <taxon>Hyphomicrobiales</taxon>
        <taxon>Rhizobiaceae</taxon>
        <taxon>Rhizobium/Agrobacterium group</taxon>
        <taxon>Agrobacterium</taxon>
        <taxon>Agrobacterium tumefaciens complex</taxon>
    </lineage>
</organism>
<dbReference type="PANTHER" id="PTHR43711:SF26">
    <property type="entry name" value="SENSOR HISTIDINE KINASE RCSC"/>
    <property type="match status" value="1"/>
</dbReference>
<feature type="domain" description="Histidine kinase" evidence="13">
    <location>
        <begin position="244"/>
        <end position="464"/>
    </location>
</feature>
<dbReference type="Pfam" id="PF02518">
    <property type="entry name" value="HATPase_c"/>
    <property type="match status" value="1"/>
</dbReference>
<sequence>MREKAVALVDHAAGRWLARMEEDAERRAGTIARLRRLIAFGAVGLLVVPALFSLVFSPAIALPIGAALVLALFLSAAAVSIAFSRPLHGSASSSAPAADDDLVAASQVPGLVLTINENGLVERVSGRDREKFPLELQACKDHVFAEYVYVSDRIELMQAFDLLRQGEDKASAELRFETGAKSRPAQFMHARIEMTAIRSTAGRLRRVVAQLSDVTEVELLRRDVARKAAEAESANDAKSRFLAAVSHELRTPLNAVLGFSDILAGEYFGRLENDRQREYVGLIRQSGAHLLSVVNTMLDMSKLEAGRYELLMESFPIAETISSCEAMLGLQAKEKGLTLTSRIQRGIGEISADQRAIRQVLINLAGNAIKFTDAGGVVSIDAAREGKMLKLTVSDTGIGIASDKIDLLGQPFMQVQNEYTRRYEGTGLGLSLVKGLVALHGGTFVIASQPGEGTVVTIMLPADGSGMAGGEDAETERMVEFPPRIRQLGEMAAIMKKDGDDGPAKAKIA</sequence>
<gene>
    <name evidence="14" type="ORF">AGR3A_Cc340036</name>
</gene>
<feature type="transmembrane region" description="Helical" evidence="12">
    <location>
        <begin position="62"/>
        <end position="83"/>
    </location>
</feature>
<keyword evidence="7" id="KW-0547">Nucleotide-binding</keyword>
<evidence type="ECO:0000256" key="2">
    <source>
        <dbReference type="ARBA" id="ARBA00004236"/>
    </source>
</evidence>
<dbReference type="RefSeq" id="WP_046798631.1">
    <property type="nucleotide sequence ID" value="NZ_LT009723.1"/>
</dbReference>
<dbReference type="InterPro" id="IPR036097">
    <property type="entry name" value="HisK_dim/P_sf"/>
</dbReference>
<dbReference type="InterPro" id="IPR050736">
    <property type="entry name" value="Sensor_HK_Regulatory"/>
</dbReference>
<dbReference type="PROSITE" id="PS50109">
    <property type="entry name" value="HIS_KIN"/>
    <property type="match status" value="1"/>
</dbReference>
<dbReference type="GO" id="GO:0005886">
    <property type="term" value="C:plasma membrane"/>
    <property type="evidence" value="ECO:0007669"/>
    <property type="project" value="UniProtKB-SubCell"/>
</dbReference>
<dbReference type="InterPro" id="IPR036890">
    <property type="entry name" value="HATPase_C_sf"/>
</dbReference>
<evidence type="ECO:0000256" key="9">
    <source>
        <dbReference type="ARBA" id="ARBA00022840"/>
    </source>
</evidence>
<dbReference type="STRING" id="1183432.AGR3A_Cc340036"/>
<comment type="catalytic activity">
    <reaction evidence="1">
        <text>ATP + protein L-histidine = ADP + protein N-phospho-L-histidine.</text>
        <dbReference type="EC" id="2.7.13.3"/>
    </reaction>
</comment>
<dbReference type="GO" id="GO:0000155">
    <property type="term" value="F:phosphorelay sensor kinase activity"/>
    <property type="evidence" value="ECO:0007669"/>
    <property type="project" value="InterPro"/>
</dbReference>
<dbReference type="SUPFAM" id="SSF55874">
    <property type="entry name" value="ATPase domain of HSP90 chaperone/DNA topoisomerase II/histidine kinase"/>
    <property type="match status" value="1"/>
</dbReference>
<keyword evidence="11 12" id="KW-0472">Membrane</keyword>
<dbReference type="SMART" id="SM00387">
    <property type="entry name" value="HATPase_c"/>
    <property type="match status" value="1"/>
</dbReference>
<name>A0A1S7PWW4_9HYPH</name>
<keyword evidence="12" id="KW-1133">Transmembrane helix</keyword>
<accession>A0A1S7PWW4</accession>
<dbReference type="Gene3D" id="3.30.565.10">
    <property type="entry name" value="Histidine kinase-like ATPase, C-terminal domain"/>
    <property type="match status" value="1"/>
</dbReference>
<protein>
    <recommendedName>
        <fullName evidence="3">histidine kinase</fullName>
        <ecNumber evidence="3">2.7.13.3</ecNumber>
    </recommendedName>
</protein>
<feature type="transmembrane region" description="Helical" evidence="12">
    <location>
        <begin position="37"/>
        <end position="56"/>
    </location>
</feature>
<keyword evidence="12" id="KW-0812">Transmembrane</keyword>
<dbReference type="CDD" id="cd16922">
    <property type="entry name" value="HATPase_EvgS-ArcB-TorS-like"/>
    <property type="match status" value="1"/>
</dbReference>
<keyword evidence="6 14" id="KW-0808">Transferase</keyword>
<dbReference type="EC" id="2.7.13.3" evidence="3"/>
<keyword evidence="5" id="KW-0597">Phosphoprotein</keyword>
<evidence type="ECO:0000256" key="5">
    <source>
        <dbReference type="ARBA" id="ARBA00022553"/>
    </source>
</evidence>
<dbReference type="SMART" id="SM00388">
    <property type="entry name" value="HisKA"/>
    <property type="match status" value="1"/>
</dbReference>
<keyword evidence="10" id="KW-0902">Two-component regulatory system</keyword>
<dbReference type="InterPro" id="IPR004358">
    <property type="entry name" value="Sig_transdc_His_kin-like_C"/>
</dbReference>
<proteinExistence type="predicted"/>
<dbReference type="EMBL" id="FBWK01000028">
    <property type="protein sequence ID" value="CUX27342.1"/>
    <property type="molecule type" value="Genomic_DNA"/>
</dbReference>
<evidence type="ECO:0000259" key="13">
    <source>
        <dbReference type="PROSITE" id="PS50109"/>
    </source>
</evidence>
<reference evidence="15" key="1">
    <citation type="submission" date="2016-01" db="EMBL/GenBank/DDBJ databases">
        <authorList>
            <person name="Regsiter A."/>
            <person name="william w."/>
        </authorList>
    </citation>
    <scope>NUCLEOTIDE SEQUENCE [LARGE SCALE GENOMIC DNA]</scope>
    <source>
        <strain evidence="15">CFBP 6623</strain>
    </source>
</reference>
<comment type="subcellular location">
    <subcellularLocation>
        <location evidence="2">Cell membrane</location>
    </subcellularLocation>
</comment>
<keyword evidence="15" id="KW-1185">Reference proteome</keyword>
<evidence type="ECO:0000256" key="6">
    <source>
        <dbReference type="ARBA" id="ARBA00022679"/>
    </source>
</evidence>
<dbReference type="FunFam" id="3.30.565.10:FF:000023">
    <property type="entry name" value="PAS domain-containing sensor histidine kinase"/>
    <property type="match status" value="1"/>
</dbReference>
<dbReference type="GO" id="GO:0005524">
    <property type="term" value="F:ATP binding"/>
    <property type="evidence" value="ECO:0007669"/>
    <property type="project" value="UniProtKB-KW"/>
</dbReference>